<dbReference type="InterPro" id="IPR028082">
    <property type="entry name" value="Peripla_BP_I"/>
</dbReference>
<keyword evidence="2" id="KW-0813">Transport</keyword>
<proteinExistence type="predicted"/>
<evidence type="ECO:0000256" key="4">
    <source>
        <dbReference type="ARBA" id="ARBA00022989"/>
    </source>
</evidence>
<keyword evidence="5" id="KW-0406">Ion transport</keyword>
<evidence type="ECO:0000313" key="13">
    <source>
        <dbReference type="EMBL" id="KAJ3699091.1"/>
    </source>
</evidence>
<protein>
    <recommendedName>
        <fullName evidence="12">Ionotropic glutamate receptor C-terminal domain-containing protein</fullName>
    </recommendedName>
</protein>
<sequence>MAGKRSKTSITMALEDFYKIRDNFSTRIQLEYRDSKSDVVLAASSAYLCNRSHVPLISFTATSPAISHSQLPFFVRASLNDSSQLTPIAAFIQYFGWRAAVPIYEDTDYGADIMPFLVDALQSADTKIPDRVVISTKASDVHIDDELYRLMKQQTRVFVVHMSQELASRFFLRAQAVGMMFEGYVWIVTDSIGDLIDTFEPKVISAMEGVIGFKSHVHMSKKLKSFYIRFKERFRQDHPGTEIVDPSIYQLWAYDAVWALATAVEKVKLTYPSFLVPPSAETSDLSSIGVSQNGPKLLNEILGITFGGLAGNFRIVDGQLQLLAFEIFNVIGKGARRIGFWTPDKGIVREIDPQKANSNANRLRTITWPGDTSELPKGWAVPAYKKPLKIGVPEKNGFSVFVNVSGTTQESVSPSNVTGYCIDVFREVLRNLPYDVSFEFVPYKLGSYNEMVQKVSSKEFDAVVGDVTIRANRTNYGDFTMPYTESGVSMVVPVQKASSQSMWIFVKPFTATLWLMSLTFFIFTGFVVWVIEHRINPEFRGTAWQQFGITYYFAFSTLVFAHSM</sequence>
<dbReference type="PANTHER" id="PTHR34836">
    <property type="entry name" value="OS06G0188250 PROTEIN"/>
    <property type="match status" value="1"/>
</dbReference>
<keyword evidence="10" id="KW-0407">Ion channel</keyword>
<dbReference type="SMART" id="SM00079">
    <property type="entry name" value="PBPe"/>
    <property type="match status" value="1"/>
</dbReference>
<name>A0AAD5ZJJ8_9POAL</name>
<evidence type="ECO:0000256" key="6">
    <source>
        <dbReference type="ARBA" id="ARBA00023136"/>
    </source>
</evidence>
<dbReference type="CDD" id="cd19990">
    <property type="entry name" value="PBP1_GABAb_receptor_plant"/>
    <property type="match status" value="1"/>
</dbReference>
<dbReference type="GO" id="GO:0015276">
    <property type="term" value="F:ligand-gated monoatomic ion channel activity"/>
    <property type="evidence" value="ECO:0007669"/>
    <property type="project" value="InterPro"/>
</dbReference>
<dbReference type="SUPFAM" id="SSF53850">
    <property type="entry name" value="Periplasmic binding protein-like II"/>
    <property type="match status" value="1"/>
</dbReference>
<feature type="domain" description="Ionotropic glutamate receptor C-terminal" evidence="12">
    <location>
        <begin position="389"/>
        <end position="562"/>
    </location>
</feature>
<keyword evidence="3 11" id="KW-0812">Transmembrane</keyword>
<dbReference type="Gene3D" id="3.40.50.2300">
    <property type="match status" value="2"/>
</dbReference>
<organism evidence="13 14">
    <name type="scientific">Rhynchospora tenuis</name>
    <dbReference type="NCBI Taxonomy" id="198213"/>
    <lineage>
        <taxon>Eukaryota</taxon>
        <taxon>Viridiplantae</taxon>
        <taxon>Streptophyta</taxon>
        <taxon>Embryophyta</taxon>
        <taxon>Tracheophyta</taxon>
        <taxon>Spermatophyta</taxon>
        <taxon>Magnoliopsida</taxon>
        <taxon>Liliopsida</taxon>
        <taxon>Poales</taxon>
        <taxon>Cyperaceae</taxon>
        <taxon>Cyperoideae</taxon>
        <taxon>Rhynchosporeae</taxon>
        <taxon>Rhynchospora</taxon>
    </lineage>
</organism>
<dbReference type="Gene3D" id="1.10.287.70">
    <property type="match status" value="1"/>
</dbReference>
<evidence type="ECO:0000313" key="14">
    <source>
        <dbReference type="Proteomes" id="UP001210211"/>
    </source>
</evidence>
<evidence type="ECO:0000256" key="1">
    <source>
        <dbReference type="ARBA" id="ARBA00004141"/>
    </source>
</evidence>
<dbReference type="Gene3D" id="3.40.190.10">
    <property type="entry name" value="Periplasmic binding protein-like II"/>
    <property type="match status" value="1"/>
</dbReference>
<dbReference type="InterPro" id="IPR044440">
    <property type="entry name" value="GABAb_receptor_plant_PBP1"/>
</dbReference>
<gene>
    <name evidence="13" type="ORF">LUZ61_002796</name>
</gene>
<evidence type="ECO:0000259" key="12">
    <source>
        <dbReference type="SMART" id="SM00079"/>
    </source>
</evidence>
<dbReference type="GO" id="GO:0016020">
    <property type="term" value="C:membrane"/>
    <property type="evidence" value="ECO:0007669"/>
    <property type="project" value="UniProtKB-SubCell"/>
</dbReference>
<comment type="caution">
    <text evidence="13">The sequence shown here is derived from an EMBL/GenBank/DDBJ whole genome shotgun (WGS) entry which is preliminary data.</text>
</comment>
<evidence type="ECO:0000256" key="9">
    <source>
        <dbReference type="ARBA" id="ARBA00023286"/>
    </source>
</evidence>
<dbReference type="Pfam" id="PF01094">
    <property type="entry name" value="ANF_receptor"/>
    <property type="match status" value="1"/>
</dbReference>
<dbReference type="Proteomes" id="UP001210211">
    <property type="component" value="Unassembled WGS sequence"/>
</dbReference>
<dbReference type="InterPro" id="IPR015683">
    <property type="entry name" value="Ionotropic_Glu_rcpt"/>
</dbReference>
<dbReference type="InterPro" id="IPR001320">
    <property type="entry name" value="Iontro_rcpt_C"/>
</dbReference>
<dbReference type="InterPro" id="IPR019594">
    <property type="entry name" value="Glu/Gly-bd"/>
</dbReference>
<evidence type="ECO:0000256" key="5">
    <source>
        <dbReference type="ARBA" id="ARBA00023065"/>
    </source>
</evidence>
<dbReference type="Pfam" id="PF10613">
    <property type="entry name" value="Lig_chan-Glu_bd"/>
    <property type="match status" value="1"/>
</dbReference>
<dbReference type="EMBL" id="JAMRDG010000001">
    <property type="protein sequence ID" value="KAJ3699091.1"/>
    <property type="molecule type" value="Genomic_DNA"/>
</dbReference>
<feature type="transmembrane region" description="Helical" evidence="11">
    <location>
        <begin position="543"/>
        <end position="561"/>
    </location>
</feature>
<dbReference type="FunFam" id="3.40.190.10:FF:000150">
    <property type="entry name" value="Glutamate receptor 2.7"/>
    <property type="match status" value="1"/>
</dbReference>
<evidence type="ECO:0000256" key="11">
    <source>
        <dbReference type="SAM" id="Phobius"/>
    </source>
</evidence>
<evidence type="ECO:0000256" key="3">
    <source>
        <dbReference type="ARBA" id="ARBA00022692"/>
    </source>
</evidence>
<dbReference type="FunFam" id="3.40.50.2300:FF:000188">
    <property type="entry name" value="Glutamate receptor"/>
    <property type="match status" value="1"/>
</dbReference>
<keyword evidence="4 11" id="KW-1133">Transmembrane helix</keyword>
<reference evidence="13 14" key="1">
    <citation type="journal article" date="2022" name="Cell">
        <title>Repeat-based holocentromeres influence genome architecture and karyotype evolution.</title>
        <authorList>
            <person name="Hofstatter P.G."/>
            <person name="Thangavel G."/>
            <person name="Lux T."/>
            <person name="Neumann P."/>
            <person name="Vondrak T."/>
            <person name="Novak P."/>
            <person name="Zhang M."/>
            <person name="Costa L."/>
            <person name="Castellani M."/>
            <person name="Scott A."/>
            <person name="Toegelov H."/>
            <person name="Fuchs J."/>
            <person name="Mata-Sucre Y."/>
            <person name="Dias Y."/>
            <person name="Vanzela A.L.L."/>
            <person name="Huettel B."/>
            <person name="Almeida C.C.S."/>
            <person name="Simkova H."/>
            <person name="Souza G."/>
            <person name="Pedrosa-Harand A."/>
            <person name="Macas J."/>
            <person name="Mayer K.F.X."/>
            <person name="Houben A."/>
            <person name="Marques A."/>
        </authorList>
    </citation>
    <scope>NUCLEOTIDE SEQUENCE [LARGE SCALE GENOMIC DNA]</scope>
    <source>
        <strain evidence="13">RhyTen1mFocal</strain>
    </source>
</reference>
<evidence type="ECO:0000256" key="2">
    <source>
        <dbReference type="ARBA" id="ARBA00022448"/>
    </source>
</evidence>
<keyword evidence="7" id="KW-0675">Receptor</keyword>
<keyword evidence="6 11" id="KW-0472">Membrane</keyword>
<evidence type="ECO:0000256" key="8">
    <source>
        <dbReference type="ARBA" id="ARBA00023180"/>
    </source>
</evidence>
<keyword evidence="14" id="KW-1185">Reference proteome</keyword>
<accession>A0AAD5ZJJ8</accession>
<keyword evidence="8" id="KW-0325">Glycoprotein</keyword>
<evidence type="ECO:0000256" key="7">
    <source>
        <dbReference type="ARBA" id="ARBA00023170"/>
    </source>
</evidence>
<feature type="transmembrane region" description="Helical" evidence="11">
    <location>
        <begin position="511"/>
        <end position="531"/>
    </location>
</feature>
<evidence type="ECO:0000256" key="10">
    <source>
        <dbReference type="ARBA" id="ARBA00023303"/>
    </source>
</evidence>
<comment type="subcellular location">
    <subcellularLocation>
        <location evidence="1">Membrane</location>
        <topology evidence="1">Multi-pass membrane protein</topology>
    </subcellularLocation>
</comment>
<dbReference type="SUPFAM" id="SSF53822">
    <property type="entry name" value="Periplasmic binding protein-like I"/>
    <property type="match status" value="1"/>
</dbReference>
<dbReference type="PANTHER" id="PTHR34836:SF9">
    <property type="entry name" value="RECEPTOR LIGAND BINDING REGION DOMAIN-CONTAINING PROTEIN"/>
    <property type="match status" value="1"/>
</dbReference>
<dbReference type="AlphaFoldDB" id="A0AAD5ZJJ8"/>
<keyword evidence="9" id="KW-1071">Ligand-gated ion channel</keyword>
<dbReference type="InterPro" id="IPR001828">
    <property type="entry name" value="ANF_lig-bd_rcpt"/>
</dbReference>